<keyword evidence="1" id="KW-0472">Membrane</keyword>
<feature type="transmembrane region" description="Helical" evidence="1">
    <location>
        <begin position="132"/>
        <end position="153"/>
    </location>
</feature>
<sequence length="416" mass="45865">MDTLELDLSNSHRIVSRKSDAGAYNNAYFLLALLSCFLFPFASIFFIILYIRSEKHSSVGLAILVGLCSGAIAYGVNTTLMADIDRYTNSLPIFRETSFWDLLSIKGVYSSVGSHGYNLFAWIVSRFNDDHLLRSAVTATFYSVLAFIVDDYAALQGWSFRRTCAALLISVAISPFFNVLSYAKSTPAFSLLLLALYLDFRKRTGPVVLILLYAFAASTHSSVLPVIALRVVLLFVKNEIAIYGISLALLPLSNILSAALPASFRTIPVLSLFVSALDKFSVYSEFSDWGWAAASQHSVLLMGYRYYFGAIAVFCILLVFRRYDVSKSGLLVFSGIWSALCIAVSVFFAADVFFRYAMPCSTLFVLAALSHKDDAVNLYIDIALAIIAVIGFVVQWAYLASVVDMSCFILHGLFGV</sequence>
<feature type="transmembrane region" description="Helical" evidence="1">
    <location>
        <begin position="240"/>
        <end position="264"/>
    </location>
</feature>
<evidence type="ECO:0000256" key="1">
    <source>
        <dbReference type="SAM" id="Phobius"/>
    </source>
</evidence>
<feature type="transmembrane region" description="Helical" evidence="1">
    <location>
        <begin position="330"/>
        <end position="348"/>
    </location>
</feature>
<evidence type="ECO:0000313" key="2">
    <source>
        <dbReference type="EMBL" id="VWL92895.1"/>
    </source>
</evidence>
<feature type="transmembrane region" description="Helical" evidence="1">
    <location>
        <begin position="58"/>
        <end position="76"/>
    </location>
</feature>
<keyword evidence="1" id="KW-1133">Transmembrane helix</keyword>
<gene>
    <name evidence="2" type="ORF">CKJAJONC_00004</name>
</gene>
<dbReference type="AlphaFoldDB" id="A0A5K1IVT9"/>
<dbReference type="EMBL" id="CABWIF010000011">
    <property type="protein sequence ID" value="VWL92895.1"/>
    <property type="molecule type" value="Genomic_DNA"/>
</dbReference>
<feature type="transmembrane region" description="Helical" evidence="1">
    <location>
        <begin position="378"/>
        <end position="398"/>
    </location>
</feature>
<accession>A0A5K1IVT9</accession>
<feature type="transmembrane region" description="Helical" evidence="1">
    <location>
        <begin position="304"/>
        <end position="323"/>
    </location>
</feature>
<dbReference type="RefSeq" id="WP_152067678.1">
    <property type="nucleotide sequence ID" value="NZ_CABWIF010000011.1"/>
</dbReference>
<evidence type="ECO:0008006" key="4">
    <source>
        <dbReference type="Google" id="ProtNLM"/>
    </source>
</evidence>
<proteinExistence type="predicted"/>
<feature type="transmembrane region" description="Helical" evidence="1">
    <location>
        <begin position="165"/>
        <end position="198"/>
    </location>
</feature>
<keyword evidence="1" id="KW-0812">Transmembrane</keyword>
<feature type="transmembrane region" description="Helical" evidence="1">
    <location>
        <begin position="27"/>
        <end position="51"/>
    </location>
</feature>
<dbReference type="Proteomes" id="UP000368032">
    <property type="component" value="Unassembled WGS sequence"/>
</dbReference>
<name>A0A5K1IVT9_9ACTN</name>
<feature type="transmembrane region" description="Helical" evidence="1">
    <location>
        <begin position="210"/>
        <end position="233"/>
    </location>
</feature>
<evidence type="ECO:0000313" key="3">
    <source>
        <dbReference type="Proteomes" id="UP000368032"/>
    </source>
</evidence>
<protein>
    <recommendedName>
        <fullName evidence="4">EpsG family protein</fullName>
    </recommendedName>
</protein>
<reference evidence="2 3" key="1">
    <citation type="submission" date="2019-10" db="EMBL/GenBank/DDBJ databases">
        <authorList>
            <person name="Wolf R A."/>
        </authorList>
    </citation>
    <scope>NUCLEOTIDE SEQUENCE [LARGE SCALE GENOMIC DNA]</scope>
    <source>
        <strain evidence="2">Collinsella_aerofaciens_DSM_13712</strain>
    </source>
</reference>
<organism evidence="2 3">
    <name type="scientific">Collinsella aerofaciens</name>
    <dbReference type="NCBI Taxonomy" id="74426"/>
    <lineage>
        <taxon>Bacteria</taxon>
        <taxon>Bacillati</taxon>
        <taxon>Actinomycetota</taxon>
        <taxon>Coriobacteriia</taxon>
        <taxon>Coriobacteriales</taxon>
        <taxon>Coriobacteriaceae</taxon>
        <taxon>Collinsella</taxon>
    </lineage>
</organism>